<name>A0A7C9LDY3_9MICO</name>
<reference evidence="1 2" key="1">
    <citation type="submission" date="2019-11" db="EMBL/GenBank/DDBJ databases">
        <title>Agromyces kandeliae sp. nov., isolated from mangrove soil.</title>
        <authorList>
            <person name="Wang R."/>
        </authorList>
    </citation>
    <scope>NUCLEOTIDE SEQUENCE [LARGE SCALE GENOMIC DNA]</scope>
    <source>
        <strain evidence="1 2">JCM 11431</strain>
    </source>
</reference>
<dbReference type="EMBL" id="WODA01000023">
    <property type="protein sequence ID" value="MUN08052.1"/>
    <property type="molecule type" value="Genomic_DNA"/>
</dbReference>
<sequence>MVVIAAVGALVLVAGLTIVVGFRRRDPRVLGPLVRWQRERVNPRVLQTAGREGDPHSVVRHVGRSSGRYYATPISAVRVSGGFEVVLPYGSEANWVRNVLAAGTAVLEHDGRSYNVVGAEVVPIEATGFAEDGAVTARVFGLREALRLSTGEGAPTAPPGS</sequence>
<organism evidence="1 2">
    <name type="scientific">Agromyces luteolus</name>
    <dbReference type="NCBI Taxonomy" id="88373"/>
    <lineage>
        <taxon>Bacteria</taxon>
        <taxon>Bacillati</taxon>
        <taxon>Actinomycetota</taxon>
        <taxon>Actinomycetes</taxon>
        <taxon>Micrococcales</taxon>
        <taxon>Microbacteriaceae</taxon>
        <taxon>Agromyces</taxon>
    </lineage>
</organism>
<accession>A0A7C9LDY3</accession>
<dbReference type="Gene3D" id="2.30.110.10">
    <property type="entry name" value="Electron Transport, Fmn-binding Protein, Chain A"/>
    <property type="match status" value="1"/>
</dbReference>
<keyword evidence="2" id="KW-1185">Reference proteome</keyword>
<protein>
    <recommendedName>
        <fullName evidence="3">Nitroreductase family deazaflavin-dependent oxidoreductase</fullName>
    </recommendedName>
</protein>
<dbReference type="OrthoDB" id="3778270at2"/>
<proteinExistence type="predicted"/>
<comment type="caution">
    <text evidence="1">The sequence shown here is derived from an EMBL/GenBank/DDBJ whole genome shotgun (WGS) entry which is preliminary data.</text>
</comment>
<dbReference type="RefSeq" id="WP_155842885.1">
    <property type="nucleotide sequence ID" value="NZ_BAAAIA010000001.1"/>
</dbReference>
<evidence type="ECO:0000313" key="1">
    <source>
        <dbReference type="EMBL" id="MUN08052.1"/>
    </source>
</evidence>
<gene>
    <name evidence="1" type="ORF">GLX25_13110</name>
</gene>
<evidence type="ECO:0008006" key="3">
    <source>
        <dbReference type="Google" id="ProtNLM"/>
    </source>
</evidence>
<dbReference type="InterPro" id="IPR012349">
    <property type="entry name" value="Split_barrel_FMN-bd"/>
</dbReference>
<dbReference type="Proteomes" id="UP000480122">
    <property type="component" value="Unassembled WGS sequence"/>
</dbReference>
<dbReference type="AlphaFoldDB" id="A0A7C9LDY3"/>
<evidence type="ECO:0000313" key="2">
    <source>
        <dbReference type="Proteomes" id="UP000480122"/>
    </source>
</evidence>